<name>A0A5K3FY60_MESCO</name>
<dbReference type="AlphaFoldDB" id="A0A5K3FY60"/>
<evidence type="ECO:0000313" key="1">
    <source>
        <dbReference type="WBParaSite" id="MCU_011117-RA"/>
    </source>
</evidence>
<dbReference type="WBParaSite" id="MCU_011117-RA">
    <property type="protein sequence ID" value="MCU_011117-RA"/>
    <property type="gene ID" value="MCU_011117"/>
</dbReference>
<proteinExistence type="predicted"/>
<organism evidence="1">
    <name type="scientific">Mesocestoides corti</name>
    <name type="common">Flatworm</name>
    <dbReference type="NCBI Taxonomy" id="53468"/>
    <lineage>
        <taxon>Eukaryota</taxon>
        <taxon>Metazoa</taxon>
        <taxon>Spiralia</taxon>
        <taxon>Lophotrochozoa</taxon>
        <taxon>Platyhelminthes</taxon>
        <taxon>Cestoda</taxon>
        <taxon>Eucestoda</taxon>
        <taxon>Cyclophyllidea</taxon>
        <taxon>Mesocestoididae</taxon>
        <taxon>Mesocestoides</taxon>
    </lineage>
</organism>
<sequence length="284" mass="32793">KEEIDREENDLQNTPVNRAFSLTSSTTHHCSLLEYRPPLNAWRCRNDFNEAAVSMNANLLPRWHWMFRQTRWPLRFAPQQNIGLSMNGIRIPPWRASAGRLLSDVSRFCSAHREVKNLVLLDPMALSPLSPLLNLMRHSVEPKAHLIGILWMTPIDAISPFYRVPIPRQDEDAEEEVDEHVYPQPGYLRFLTVAAFVSNWLAWFSRIETYSSLGISRHQLSLICESMSGFVLQPWSLGCGQSPLIDLWPLWMARRLLNLLLCCVPSSGRDISRHFFPFTDLDDI</sequence>
<accession>A0A5K3FY60</accession>
<protein>
    <submittedName>
        <fullName evidence="1">PRMT5_TIM domain-containing protein</fullName>
    </submittedName>
</protein>
<reference evidence="1" key="1">
    <citation type="submission" date="2019-11" db="UniProtKB">
        <authorList>
            <consortium name="WormBaseParasite"/>
        </authorList>
    </citation>
    <scope>IDENTIFICATION</scope>
</reference>